<dbReference type="SMART" id="SM00338">
    <property type="entry name" value="BRLZ"/>
    <property type="match status" value="1"/>
</dbReference>
<dbReference type="Pfam" id="PF11786">
    <property type="entry name" value="Aft1_HRA"/>
    <property type="match status" value="1"/>
</dbReference>
<feature type="domain" description="BZIP" evidence="8">
    <location>
        <begin position="406"/>
        <end position="469"/>
    </location>
</feature>
<gene>
    <name evidence="9" type="ORF">AJ80_04338</name>
</gene>
<dbReference type="InterPro" id="IPR021755">
    <property type="entry name" value="TF_Aft1_HRA"/>
</dbReference>
<evidence type="ECO:0000256" key="7">
    <source>
        <dbReference type="SAM" id="MobiDB-lite"/>
    </source>
</evidence>
<evidence type="ECO:0000256" key="5">
    <source>
        <dbReference type="ARBA" id="ARBA00023242"/>
    </source>
</evidence>
<organism evidence="9 10">
    <name type="scientific">Polytolypa hystricis (strain UAMH7299)</name>
    <dbReference type="NCBI Taxonomy" id="1447883"/>
    <lineage>
        <taxon>Eukaryota</taxon>
        <taxon>Fungi</taxon>
        <taxon>Dikarya</taxon>
        <taxon>Ascomycota</taxon>
        <taxon>Pezizomycotina</taxon>
        <taxon>Eurotiomycetes</taxon>
        <taxon>Eurotiomycetidae</taxon>
        <taxon>Onygenales</taxon>
        <taxon>Onygenales incertae sedis</taxon>
        <taxon>Polytolypa</taxon>
    </lineage>
</organism>
<reference evidence="9 10" key="1">
    <citation type="submission" date="2017-10" db="EMBL/GenBank/DDBJ databases">
        <title>Comparative genomics in systemic dimorphic fungi from Ajellomycetaceae.</title>
        <authorList>
            <person name="Munoz J.F."/>
            <person name="Mcewen J.G."/>
            <person name="Clay O.K."/>
            <person name="Cuomo C.A."/>
        </authorList>
    </citation>
    <scope>NUCLEOTIDE SEQUENCE [LARGE SCALE GENOMIC DNA]</scope>
    <source>
        <strain evidence="9 10">UAMH7299</strain>
    </source>
</reference>
<keyword evidence="5" id="KW-0539">Nucleus</keyword>
<dbReference type="PRINTS" id="PR00043">
    <property type="entry name" value="LEUZIPPRJUN"/>
</dbReference>
<dbReference type="AlphaFoldDB" id="A0A2B7YDD5"/>
<dbReference type="SUPFAM" id="SSF57959">
    <property type="entry name" value="Leucine zipper domain"/>
    <property type="match status" value="1"/>
</dbReference>
<dbReference type="Pfam" id="PF11787">
    <property type="entry name" value="Aft1_HRR"/>
    <property type="match status" value="1"/>
</dbReference>
<accession>A0A2B7YDD5</accession>
<feature type="region of interest" description="Disordered" evidence="7">
    <location>
        <begin position="494"/>
        <end position="515"/>
    </location>
</feature>
<protein>
    <recommendedName>
        <fullName evidence="8">BZIP domain-containing protein</fullName>
    </recommendedName>
</protein>
<evidence type="ECO:0000313" key="10">
    <source>
        <dbReference type="Proteomes" id="UP000224634"/>
    </source>
</evidence>
<keyword evidence="4" id="KW-0804">Transcription</keyword>
<feature type="compositionally biased region" description="Polar residues" evidence="7">
    <location>
        <begin position="38"/>
        <end position="48"/>
    </location>
</feature>
<feature type="compositionally biased region" description="Polar residues" evidence="7">
    <location>
        <begin position="292"/>
        <end position="310"/>
    </location>
</feature>
<dbReference type="GO" id="GO:0005634">
    <property type="term" value="C:nucleus"/>
    <property type="evidence" value="ECO:0007669"/>
    <property type="project" value="UniProtKB-SubCell"/>
</dbReference>
<dbReference type="InterPro" id="IPR004827">
    <property type="entry name" value="bZIP"/>
</dbReference>
<feature type="compositionally biased region" description="Polar residues" evidence="7">
    <location>
        <begin position="318"/>
        <end position="330"/>
    </location>
</feature>
<keyword evidence="3" id="KW-0238">DNA-binding</keyword>
<feature type="compositionally biased region" description="Polar residues" evidence="7">
    <location>
        <begin position="155"/>
        <end position="172"/>
    </location>
</feature>
<evidence type="ECO:0000259" key="8">
    <source>
        <dbReference type="PROSITE" id="PS50217"/>
    </source>
</evidence>
<keyword evidence="2" id="KW-0805">Transcription regulation</keyword>
<dbReference type="CDD" id="cd14687">
    <property type="entry name" value="bZIP_ATF2"/>
    <property type="match status" value="1"/>
</dbReference>
<sequence>MSTIVTSRASPRIGRPSSRTDSPMDPKKAVWKDEDSENTSNENKQSNDASSRGGGAAQQSGSDTPDYFSGVHGTSHLNLEPNPFEQSFGNPPPDTPGKSLLPPVASITSPALPGPNSAGGFNWSNSLRSGPLSPAMLQGPTSANDYFDSIRQGYPTPNESSLRTGLTPNGSGSMFPAPSPNSALLQHLQSGTATPSTLEFHRTALDVVRKNGGMAPTSNPQGPDQLLQPPARLDVTKAEPPVDPFAQHAATDAANGLFLLSKGRQPNENPFALAASQQVNAQVNAANRDPNVASNQSVNGTNIQTVQNGNAPRAEAAQSMSPTSDTQAKTSAKGKGKKAMNGKAATAANGRRKAEDTTNKGSNKRAKGNAGTVVDMEEPDTDDDDDTDDTKSVQTASGSKSKMTEEEKRKNFLERNRVAALKCRQRKKQWLQNLQQKVEFFSNENEALSNTVTQLREEVVSLKQILLAHKDCPVSQSQGLIVSGMVAEFPQHQNPYGMSMQPPVQGIPTQAMARR</sequence>
<feature type="region of interest" description="Disordered" evidence="7">
    <location>
        <begin position="208"/>
        <end position="229"/>
    </location>
</feature>
<dbReference type="GO" id="GO:0003700">
    <property type="term" value="F:DNA-binding transcription factor activity"/>
    <property type="evidence" value="ECO:0007669"/>
    <property type="project" value="InterPro"/>
</dbReference>
<feature type="compositionally biased region" description="Basic and acidic residues" evidence="7">
    <location>
        <begin position="22"/>
        <end position="33"/>
    </location>
</feature>
<keyword evidence="10" id="KW-1185">Reference proteome</keyword>
<dbReference type="InterPro" id="IPR046347">
    <property type="entry name" value="bZIP_sf"/>
</dbReference>
<feature type="compositionally biased region" description="Polar residues" evidence="7">
    <location>
        <begin position="180"/>
        <end position="195"/>
    </location>
</feature>
<dbReference type="InterPro" id="IPR020956">
    <property type="entry name" value="TF_Aft1_OSM"/>
</dbReference>
<dbReference type="InterPro" id="IPR002112">
    <property type="entry name" value="Leuzip_Jun"/>
</dbReference>
<evidence type="ECO:0000256" key="6">
    <source>
        <dbReference type="SAM" id="Coils"/>
    </source>
</evidence>
<evidence type="ECO:0000256" key="4">
    <source>
        <dbReference type="ARBA" id="ARBA00023163"/>
    </source>
</evidence>
<feature type="compositionally biased region" description="Acidic residues" evidence="7">
    <location>
        <begin position="375"/>
        <end position="388"/>
    </location>
</feature>
<dbReference type="OrthoDB" id="295274at2759"/>
<dbReference type="InterPro" id="IPR021756">
    <property type="entry name" value="TF_Aft1_HRR"/>
</dbReference>
<evidence type="ECO:0000256" key="3">
    <source>
        <dbReference type="ARBA" id="ARBA00023125"/>
    </source>
</evidence>
<feature type="region of interest" description="Disordered" evidence="7">
    <location>
        <begin position="282"/>
        <end position="409"/>
    </location>
</feature>
<dbReference type="InterPro" id="IPR051027">
    <property type="entry name" value="bZIP_transcription_factors"/>
</dbReference>
<evidence type="ECO:0000313" key="9">
    <source>
        <dbReference type="EMBL" id="PGH18918.1"/>
    </source>
</evidence>
<dbReference type="EMBL" id="PDNA01000054">
    <property type="protein sequence ID" value="PGH18918.1"/>
    <property type="molecule type" value="Genomic_DNA"/>
</dbReference>
<dbReference type="PANTHER" id="PTHR19304">
    <property type="entry name" value="CYCLIC-AMP RESPONSE ELEMENT BINDING PROTEIN"/>
    <property type="match status" value="1"/>
</dbReference>
<dbReference type="Pfam" id="PF11785">
    <property type="entry name" value="Aft1_OSA"/>
    <property type="match status" value="1"/>
</dbReference>
<dbReference type="FunFam" id="1.20.5.170:FF:000053">
    <property type="entry name" value="BZIP transcription factor AtfA"/>
    <property type="match status" value="1"/>
</dbReference>
<proteinExistence type="predicted"/>
<keyword evidence="6" id="KW-0175">Coiled coil</keyword>
<dbReference type="Gene3D" id="1.20.5.170">
    <property type="match status" value="1"/>
</dbReference>
<dbReference type="GO" id="GO:0003677">
    <property type="term" value="F:DNA binding"/>
    <property type="evidence" value="ECO:0007669"/>
    <property type="project" value="UniProtKB-KW"/>
</dbReference>
<dbReference type="Proteomes" id="UP000224634">
    <property type="component" value="Unassembled WGS sequence"/>
</dbReference>
<name>A0A2B7YDD5_POLH7</name>
<dbReference type="Pfam" id="PF00170">
    <property type="entry name" value="bZIP_1"/>
    <property type="match status" value="1"/>
</dbReference>
<evidence type="ECO:0000256" key="1">
    <source>
        <dbReference type="ARBA" id="ARBA00004123"/>
    </source>
</evidence>
<evidence type="ECO:0000256" key="2">
    <source>
        <dbReference type="ARBA" id="ARBA00023015"/>
    </source>
</evidence>
<dbReference type="STRING" id="1447883.A0A2B7YDD5"/>
<feature type="compositionally biased region" description="Polar residues" evidence="7">
    <location>
        <begin position="392"/>
        <end position="401"/>
    </location>
</feature>
<feature type="coiled-coil region" evidence="6">
    <location>
        <begin position="431"/>
        <end position="465"/>
    </location>
</feature>
<comment type="caution">
    <text evidence="9">The sequence shown here is derived from an EMBL/GenBank/DDBJ whole genome shotgun (WGS) entry which is preliminary data.</text>
</comment>
<dbReference type="PROSITE" id="PS50217">
    <property type="entry name" value="BZIP"/>
    <property type="match status" value="1"/>
</dbReference>
<feature type="region of interest" description="Disordered" evidence="7">
    <location>
        <begin position="1"/>
        <end position="195"/>
    </location>
</feature>
<comment type="subcellular location">
    <subcellularLocation>
        <location evidence="1">Nucleus</location>
    </subcellularLocation>
</comment>